<gene>
    <name evidence="5" type="ORF">EGT74_22335</name>
</gene>
<dbReference type="GO" id="GO:0016740">
    <property type="term" value="F:transferase activity"/>
    <property type="evidence" value="ECO:0007669"/>
    <property type="project" value="UniProtKB-KW"/>
</dbReference>
<comment type="caution">
    <text evidence="5">The sequence shown here is derived from an EMBL/GenBank/DDBJ whole genome shotgun (WGS) entry which is preliminary data.</text>
</comment>
<keyword evidence="5" id="KW-0315">Glutamine amidotransferase</keyword>
<comment type="similarity">
    <text evidence="3">Belongs to the peptidase C56 family. HSP31-like subfamily.</text>
</comment>
<name>A0A3N4Q1A1_9BACT</name>
<dbReference type="GO" id="GO:0019243">
    <property type="term" value="P:methylglyoxal catabolic process to D-lactate via S-lactoyl-glutathione"/>
    <property type="evidence" value="ECO:0007669"/>
    <property type="project" value="TreeGrafter"/>
</dbReference>
<keyword evidence="1" id="KW-0346">Stress response</keyword>
<keyword evidence="5" id="KW-0808">Transferase</keyword>
<dbReference type="Proteomes" id="UP000278351">
    <property type="component" value="Unassembled WGS sequence"/>
</dbReference>
<sequence>MNKKILFVVTSHDKKGNTGEPTGFYLGEASHPWEVLHEAGYDIDFVSPKGGKAPVDGFTLEDPVNKKFWEDPVYRKKIEHTLRPEDINPADYAAIFYAGGHGAMWDFADNKALAAIAAEIYDHNGIVAAVCHGPAALVNIKLGNGQYLVAGKKINAFTNEEEVAVGLEKVVPFMLESKLIERGGKFEKSALWQPHVTVDQRLITGQNPASAKGVGEAMLAELKK</sequence>
<dbReference type="PANTHER" id="PTHR48094">
    <property type="entry name" value="PROTEIN/NUCLEIC ACID DEGLYCASE DJ-1-RELATED"/>
    <property type="match status" value="1"/>
</dbReference>
<keyword evidence="6" id="KW-1185">Reference proteome</keyword>
<dbReference type="SUPFAM" id="SSF52317">
    <property type="entry name" value="Class I glutamine amidotransferase-like"/>
    <property type="match status" value="1"/>
</dbReference>
<reference evidence="5 6" key="1">
    <citation type="submission" date="2018-11" db="EMBL/GenBank/DDBJ databases">
        <title>Chitinophaga lutea sp.nov., isolate from arsenic contaminated soil.</title>
        <authorList>
            <person name="Zong Y."/>
        </authorList>
    </citation>
    <scope>NUCLEOTIDE SEQUENCE [LARGE SCALE GENOMIC DNA]</scope>
    <source>
        <strain evidence="5 6">ZY74</strain>
    </source>
</reference>
<dbReference type="InterPro" id="IPR050325">
    <property type="entry name" value="Prot/Nucl_acid_deglycase"/>
</dbReference>
<evidence type="ECO:0000256" key="3">
    <source>
        <dbReference type="ARBA" id="ARBA00038493"/>
    </source>
</evidence>
<dbReference type="AlphaFoldDB" id="A0A3N4Q1A1"/>
<evidence type="ECO:0000256" key="2">
    <source>
        <dbReference type="ARBA" id="ARBA00023239"/>
    </source>
</evidence>
<dbReference type="CDD" id="cd03141">
    <property type="entry name" value="GATase1_Hsp31_like"/>
    <property type="match status" value="1"/>
</dbReference>
<dbReference type="OrthoDB" id="9792284at2"/>
<evidence type="ECO:0000313" key="6">
    <source>
        <dbReference type="Proteomes" id="UP000278351"/>
    </source>
</evidence>
<dbReference type="GO" id="GO:0005737">
    <property type="term" value="C:cytoplasm"/>
    <property type="evidence" value="ECO:0007669"/>
    <property type="project" value="TreeGrafter"/>
</dbReference>
<evidence type="ECO:0000313" key="5">
    <source>
        <dbReference type="EMBL" id="RPE10027.1"/>
    </source>
</evidence>
<dbReference type="InterPro" id="IPR029062">
    <property type="entry name" value="Class_I_gatase-like"/>
</dbReference>
<accession>A0A3N4Q1A1</accession>
<protein>
    <submittedName>
        <fullName evidence="5">Type 1 glutamine amidotransferase domain-containing protein</fullName>
    </submittedName>
</protein>
<dbReference type="Gene3D" id="3.40.50.880">
    <property type="match status" value="1"/>
</dbReference>
<organism evidence="5 6">
    <name type="scientific">Chitinophaga lutea</name>
    <dbReference type="NCBI Taxonomy" id="2488634"/>
    <lineage>
        <taxon>Bacteria</taxon>
        <taxon>Pseudomonadati</taxon>
        <taxon>Bacteroidota</taxon>
        <taxon>Chitinophagia</taxon>
        <taxon>Chitinophagales</taxon>
        <taxon>Chitinophagaceae</taxon>
        <taxon>Chitinophaga</taxon>
    </lineage>
</organism>
<evidence type="ECO:0000256" key="1">
    <source>
        <dbReference type="ARBA" id="ARBA00023016"/>
    </source>
</evidence>
<dbReference type="InterPro" id="IPR002818">
    <property type="entry name" value="DJ-1/PfpI"/>
</dbReference>
<dbReference type="EMBL" id="RPDH01000002">
    <property type="protein sequence ID" value="RPE10027.1"/>
    <property type="molecule type" value="Genomic_DNA"/>
</dbReference>
<keyword evidence="2" id="KW-0456">Lyase</keyword>
<evidence type="ECO:0000259" key="4">
    <source>
        <dbReference type="Pfam" id="PF01965"/>
    </source>
</evidence>
<feature type="domain" description="DJ-1/PfpI" evidence="4">
    <location>
        <begin position="27"/>
        <end position="213"/>
    </location>
</feature>
<dbReference type="Pfam" id="PF01965">
    <property type="entry name" value="DJ-1_PfpI"/>
    <property type="match status" value="1"/>
</dbReference>
<dbReference type="GO" id="GO:0019172">
    <property type="term" value="F:glyoxalase III activity"/>
    <property type="evidence" value="ECO:0007669"/>
    <property type="project" value="TreeGrafter"/>
</dbReference>
<proteinExistence type="inferred from homology"/>
<dbReference type="PANTHER" id="PTHR48094:SF11">
    <property type="entry name" value="GLUTATHIONE-INDEPENDENT GLYOXALASE HSP31-RELATED"/>
    <property type="match status" value="1"/>
</dbReference>